<dbReference type="AlphaFoldDB" id="A0A0A9ECZ3"/>
<accession>A0A0A9ECZ3</accession>
<feature type="region of interest" description="Disordered" evidence="1">
    <location>
        <begin position="58"/>
        <end position="86"/>
    </location>
</feature>
<organism evidence="2">
    <name type="scientific">Arundo donax</name>
    <name type="common">Giant reed</name>
    <name type="synonym">Donax arundinaceus</name>
    <dbReference type="NCBI Taxonomy" id="35708"/>
    <lineage>
        <taxon>Eukaryota</taxon>
        <taxon>Viridiplantae</taxon>
        <taxon>Streptophyta</taxon>
        <taxon>Embryophyta</taxon>
        <taxon>Tracheophyta</taxon>
        <taxon>Spermatophyta</taxon>
        <taxon>Magnoliopsida</taxon>
        <taxon>Liliopsida</taxon>
        <taxon>Poales</taxon>
        <taxon>Poaceae</taxon>
        <taxon>PACMAD clade</taxon>
        <taxon>Arundinoideae</taxon>
        <taxon>Arundineae</taxon>
        <taxon>Arundo</taxon>
    </lineage>
</organism>
<protein>
    <submittedName>
        <fullName evidence="2">Uncharacterized protein</fullName>
    </submittedName>
</protein>
<dbReference type="EMBL" id="GBRH01199954">
    <property type="protein sequence ID" value="JAD97941.1"/>
    <property type="molecule type" value="Transcribed_RNA"/>
</dbReference>
<feature type="compositionally biased region" description="Basic and acidic residues" evidence="1">
    <location>
        <begin position="71"/>
        <end position="86"/>
    </location>
</feature>
<reference evidence="2" key="1">
    <citation type="submission" date="2014-09" db="EMBL/GenBank/DDBJ databases">
        <authorList>
            <person name="Magalhaes I.L.F."/>
            <person name="Oliveira U."/>
            <person name="Santos F.R."/>
            <person name="Vidigal T.H.D.A."/>
            <person name="Brescovit A.D."/>
            <person name="Santos A.J."/>
        </authorList>
    </citation>
    <scope>NUCLEOTIDE SEQUENCE</scope>
    <source>
        <tissue evidence="2">Shoot tissue taken approximately 20 cm above the soil surface</tissue>
    </source>
</reference>
<proteinExistence type="predicted"/>
<evidence type="ECO:0000313" key="2">
    <source>
        <dbReference type="EMBL" id="JAD97941.1"/>
    </source>
</evidence>
<sequence length="86" mass="9939">MHQTPCILVGDLRQFKWDEVDILLICMHHTAKVYRSRSDEVLQKIWLMYIVLGYGSRTNECGPSGSLPKCKLTERARGDSDTEREL</sequence>
<name>A0A0A9ECZ3_ARUDO</name>
<evidence type="ECO:0000256" key="1">
    <source>
        <dbReference type="SAM" id="MobiDB-lite"/>
    </source>
</evidence>
<reference evidence="2" key="2">
    <citation type="journal article" date="2015" name="Data Brief">
        <title>Shoot transcriptome of the giant reed, Arundo donax.</title>
        <authorList>
            <person name="Barrero R.A."/>
            <person name="Guerrero F.D."/>
            <person name="Moolhuijzen P."/>
            <person name="Goolsby J.A."/>
            <person name="Tidwell J."/>
            <person name="Bellgard S.E."/>
            <person name="Bellgard M.I."/>
        </authorList>
    </citation>
    <scope>NUCLEOTIDE SEQUENCE</scope>
    <source>
        <tissue evidence="2">Shoot tissue taken approximately 20 cm above the soil surface</tissue>
    </source>
</reference>